<name>J3KU37_ORYBR</name>
<dbReference type="EnsemblPlants" id="OB0039G10110.1">
    <property type="protein sequence ID" value="OB0039G10110.1"/>
    <property type="gene ID" value="OB0039G10110"/>
</dbReference>
<protein>
    <submittedName>
        <fullName evidence="1">Uncharacterized protein</fullName>
    </submittedName>
</protein>
<evidence type="ECO:0000313" key="1">
    <source>
        <dbReference type="EnsemblPlants" id="OB0039G10110.1"/>
    </source>
</evidence>
<keyword evidence="2" id="KW-1185">Reference proteome</keyword>
<dbReference type="Proteomes" id="UP000006038">
    <property type="component" value="Unassembled WGS sequence"/>
</dbReference>
<proteinExistence type="predicted"/>
<accession>J3KU37</accession>
<organism evidence="1">
    <name type="scientific">Oryza brachyantha</name>
    <name type="common">malo sina</name>
    <dbReference type="NCBI Taxonomy" id="4533"/>
    <lineage>
        <taxon>Eukaryota</taxon>
        <taxon>Viridiplantae</taxon>
        <taxon>Streptophyta</taxon>
        <taxon>Embryophyta</taxon>
        <taxon>Tracheophyta</taxon>
        <taxon>Spermatophyta</taxon>
        <taxon>Magnoliopsida</taxon>
        <taxon>Liliopsida</taxon>
        <taxon>Poales</taxon>
        <taxon>Poaceae</taxon>
        <taxon>BOP clade</taxon>
        <taxon>Oryzoideae</taxon>
        <taxon>Oryzeae</taxon>
        <taxon>Oryzinae</taxon>
        <taxon>Oryza</taxon>
    </lineage>
</organism>
<sequence length="77" mass="8527">MDSKRKDYLGSCEPPGCHNFFRIMKIISFSSDSGLGSASTTVTASQWSALSRSSALQPLLSRSEKTVHAWRRSYVRG</sequence>
<evidence type="ECO:0000313" key="2">
    <source>
        <dbReference type="Proteomes" id="UP000006038"/>
    </source>
</evidence>
<dbReference type="Gramene" id="OB0039G10110.1">
    <property type="protein sequence ID" value="OB0039G10110.1"/>
    <property type="gene ID" value="OB0039G10110"/>
</dbReference>
<dbReference type="AlphaFoldDB" id="J3KU37"/>
<dbReference type="HOGENOM" id="CLU_2642083_0_0_1"/>
<reference evidence="1" key="1">
    <citation type="submission" date="2015-06" db="UniProtKB">
        <authorList>
            <consortium name="EnsemblPlants"/>
        </authorList>
    </citation>
    <scope>IDENTIFICATION</scope>
</reference>